<gene>
    <name evidence="5" type="ORF">Lwal_0877</name>
</gene>
<accession>A0A0W1AMB8</accession>
<keyword evidence="2" id="KW-0789">Thiol protease inhibitor</keyword>
<dbReference type="PATRIC" id="fig|66969.6.peg.953"/>
<protein>
    <submittedName>
        <fullName evidence="5">Secreted protein</fullName>
    </submittedName>
</protein>
<dbReference type="STRING" id="66969.Lwal_0877"/>
<organism evidence="5 6">
    <name type="scientific">Legionella waltersii</name>
    <dbReference type="NCBI Taxonomy" id="66969"/>
    <lineage>
        <taxon>Bacteria</taxon>
        <taxon>Pseudomonadati</taxon>
        <taxon>Pseudomonadota</taxon>
        <taxon>Gammaproteobacteria</taxon>
        <taxon>Legionellales</taxon>
        <taxon>Legionellaceae</taxon>
        <taxon>Legionella</taxon>
    </lineage>
</organism>
<dbReference type="SUPFAM" id="SSF141066">
    <property type="entry name" value="ICP-like"/>
    <property type="match status" value="1"/>
</dbReference>
<dbReference type="AlphaFoldDB" id="A0A0W1AMB8"/>
<sequence length="119" mass="13402">MNNLLFAVLLAFSVNAFADDDLVITVDKKEPIFVVSLPANPTTGYQWSVEQFDQTLFSLTSSNYLRPQSKLIGAGGTMRFTFTLKKGIVYPNQTKMTFKYARSWEPDSASVKNVTINFF</sequence>
<evidence type="ECO:0000256" key="3">
    <source>
        <dbReference type="SAM" id="SignalP"/>
    </source>
</evidence>
<keyword evidence="6" id="KW-1185">Reference proteome</keyword>
<dbReference type="Pfam" id="PF09394">
    <property type="entry name" value="Inhibitor_I42"/>
    <property type="match status" value="1"/>
</dbReference>
<feature type="domain" description="Proteinase inhibitor I42 chagasin" evidence="4">
    <location>
        <begin position="31"/>
        <end position="117"/>
    </location>
</feature>
<dbReference type="GO" id="GO:0004869">
    <property type="term" value="F:cysteine-type endopeptidase inhibitor activity"/>
    <property type="evidence" value="ECO:0007669"/>
    <property type="project" value="UniProtKB-KW"/>
</dbReference>
<dbReference type="EMBL" id="LNZB01000015">
    <property type="protein sequence ID" value="KTD82400.1"/>
    <property type="molecule type" value="Genomic_DNA"/>
</dbReference>
<dbReference type="InterPro" id="IPR052781">
    <property type="entry name" value="Cys_protease_inhibitor_I42"/>
</dbReference>
<feature type="chain" id="PRO_5006919924" evidence="3">
    <location>
        <begin position="19"/>
        <end position="119"/>
    </location>
</feature>
<dbReference type="InterPro" id="IPR036331">
    <property type="entry name" value="Chagasin-like_sf"/>
</dbReference>
<dbReference type="OrthoDB" id="670336at2"/>
<name>A0A0W1AMB8_9GAMM</name>
<keyword evidence="1" id="KW-0646">Protease inhibitor</keyword>
<evidence type="ECO:0000259" key="4">
    <source>
        <dbReference type="Pfam" id="PF09394"/>
    </source>
</evidence>
<proteinExistence type="predicted"/>
<dbReference type="PANTHER" id="PTHR36530">
    <property type="entry name" value="INHIBITOR OF CYSTEINE PEPTIDASE"/>
    <property type="match status" value="1"/>
</dbReference>
<dbReference type="RefSeq" id="WP_058479692.1">
    <property type="nucleotide sequence ID" value="NZ_CAAAIQ010000006.1"/>
</dbReference>
<evidence type="ECO:0000313" key="5">
    <source>
        <dbReference type="EMBL" id="KTD82400.1"/>
    </source>
</evidence>
<evidence type="ECO:0000256" key="2">
    <source>
        <dbReference type="ARBA" id="ARBA00022704"/>
    </source>
</evidence>
<evidence type="ECO:0000256" key="1">
    <source>
        <dbReference type="ARBA" id="ARBA00022690"/>
    </source>
</evidence>
<comment type="caution">
    <text evidence="5">The sequence shown here is derived from an EMBL/GenBank/DDBJ whole genome shotgun (WGS) entry which is preliminary data.</text>
</comment>
<dbReference type="Proteomes" id="UP000054729">
    <property type="component" value="Unassembled WGS sequence"/>
</dbReference>
<dbReference type="InterPro" id="IPR018990">
    <property type="entry name" value="Prot_inh_I42_chagasin"/>
</dbReference>
<evidence type="ECO:0000313" key="6">
    <source>
        <dbReference type="Proteomes" id="UP000054729"/>
    </source>
</evidence>
<feature type="signal peptide" evidence="3">
    <location>
        <begin position="1"/>
        <end position="18"/>
    </location>
</feature>
<dbReference type="Gene3D" id="2.60.40.2020">
    <property type="match status" value="1"/>
</dbReference>
<dbReference type="PANTHER" id="PTHR36530:SF1">
    <property type="entry name" value="AMOEBIASIN-1"/>
    <property type="match status" value="1"/>
</dbReference>
<reference evidence="5 6" key="1">
    <citation type="submission" date="2015-11" db="EMBL/GenBank/DDBJ databases">
        <title>Genomic analysis of 38 Legionella species identifies large and diverse effector repertoires.</title>
        <authorList>
            <person name="Burstein D."/>
            <person name="Amaro F."/>
            <person name="Zusman T."/>
            <person name="Lifshitz Z."/>
            <person name="Cohen O."/>
            <person name="Gilbert J.A."/>
            <person name="Pupko T."/>
            <person name="Shuman H.A."/>
            <person name="Segal G."/>
        </authorList>
    </citation>
    <scope>NUCLEOTIDE SEQUENCE [LARGE SCALE GENOMIC DNA]</scope>
    <source>
        <strain evidence="5 6">ATCC 51914</strain>
    </source>
</reference>
<keyword evidence="3" id="KW-0732">Signal</keyword>